<evidence type="ECO:0000256" key="5">
    <source>
        <dbReference type="ARBA" id="ARBA00022723"/>
    </source>
</evidence>
<keyword evidence="6" id="KW-0255">Endonuclease</keyword>
<keyword evidence="10" id="KW-0732">Signal</keyword>
<keyword evidence="9" id="KW-0325">Glycoprotein</keyword>
<comment type="catalytic activity">
    <reaction evidence="1">
        <text>Endonucleolytic cleavage to 5'-phosphomononucleotide and 5'-phosphooligonucleotide end-products.</text>
        <dbReference type="EC" id="3.1.30.1"/>
    </reaction>
</comment>
<dbReference type="PANTHER" id="PTHR33146:SF26">
    <property type="entry name" value="ENDONUCLEASE 4"/>
    <property type="match status" value="1"/>
</dbReference>
<keyword evidence="8" id="KW-1015">Disulfide bond</keyword>
<sequence>LTFLLITFLTSLISIPSLVNAWGVEGHATVAQIAQNFLQKDIADKVANLLHKKSLSDVASWADDFKMYPFANWSKGLHYMNTEDPNGKTCSVNMKNKSAKCPKGLDGPNVCECNNIVGAIANYTIQLDCTSKQQWNCINMKSSCHKDKCDYCCGDDAECRRGIALCFLTHFVGDITQPLHVSRDRHGGSKINVNFDNVTLPLLEIWDTEMVEKRLKSDDIGKYSEFLTKEIRKGKYKSDIEKYSDFLTNEIRNGKYAPEKDKWVSCINNPGATTQCPLDWAKDTNAINCKYPFIWDARNTPKLDLEGDYYIKAVPIIDEQIAKGGYRLGMLLNSILGKKC</sequence>
<evidence type="ECO:0000256" key="4">
    <source>
        <dbReference type="ARBA" id="ARBA00022722"/>
    </source>
</evidence>
<dbReference type="InterPro" id="IPR003154">
    <property type="entry name" value="S1/P1nuclease"/>
</dbReference>
<evidence type="ECO:0000256" key="9">
    <source>
        <dbReference type="ARBA" id="ARBA00023180"/>
    </source>
</evidence>
<dbReference type="GO" id="GO:0000014">
    <property type="term" value="F:single-stranded DNA endodeoxyribonuclease activity"/>
    <property type="evidence" value="ECO:0007669"/>
    <property type="project" value="UniProtKB-ARBA"/>
</dbReference>
<evidence type="ECO:0000256" key="1">
    <source>
        <dbReference type="ARBA" id="ARBA00000245"/>
    </source>
</evidence>
<evidence type="ECO:0000256" key="7">
    <source>
        <dbReference type="ARBA" id="ARBA00022801"/>
    </source>
</evidence>
<dbReference type="PANTHER" id="PTHR33146">
    <property type="entry name" value="ENDONUCLEASE 4"/>
    <property type="match status" value="1"/>
</dbReference>
<evidence type="ECO:0000313" key="11">
    <source>
        <dbReference type="EMBL" id="JAT65745.1"/>
    </source>
</evidence>
<dbReference type="InterPro" id="IPR008947">
    <property type="entry name" value="PLipase_C/P1_nuclease_dom_sf"/>
</dbReference>
<reference evidence="11" key="1">
    <citation type="submission" date="2015-07" db="EMBL/GenBank/DDBJ databases">
        <title>Transcriptome Assembly of Anthurium amnicola.</title>
        <authorList>
            <person name="Suzuki J."/>
        </authorList>
    </citation>
    <scope>NUCLEOTIDE SEQUENCE</scope>
</reference>
<keyword evidence="4" id="KW-0540">Nuclease</keyword>
<name>A0A1D1ZG79_9ARAE</name>
<dbReference type="Pfam" id="PF02265">
    <property type="entry name" value="S1-P1_nuclease"/>
    <property type="match status" value="1"/>
</dbReference>
<feature type="non-terminal residue" evidence="11">
    <location>
        <position position="1"/>
    </location>
</feature>
<keyword evidence="5" id="KW-0479">Metal-binding</keyword>
<dbReference type="AlphaFoldDB" id="A0A1D1ZG79"/>
<proteinExistence type="inferred from homology"/>
<dbReference type="GO" id="GO:0004521">
    <property type="term" value="F:RNA endonuclease activity"/>
    <property type="evidence" value="ECO:0007669"/>
    <property type="project" value="UniProtKB-ARBA"/>
</dbReference>
<comment type="similarity">
    <text evidence="2">Belongs to the nuclease type I family.</text>
</comment>
<evidence type="ECO:0000256" key="3">
    <source>
        <dbReference type="ARBA" id="ARBA00012562"/>
    </source>
</evidence>
<accession>A0A1D1ZG79</accession>
<evidence type="ECO:0000256" key="6">
    <source>
        <dbReference type="ARBA" id="ARBA00022759"/>
    </source>
</evidence>
<gene>
    <name evidence="11" type="primary">nucS_19</name>
    <name evidence="11" type="ORF">g.97730</name>
</gene>
<evidence type="ECO:0000256" key="8">
    <source>
        <dbReference type="ARBA" id="ARBA00023157"/>
    </source>
</evidence>
<dbReference type="EC" id="3.1.30.1" evidence="3"/>
<organism evidence="11">
    <name type="scientific">Anthurium amnicola</name>
    <dbReference type="NCBI Taxonomy" id="1678845"/>
    <lineage>
        <taxon>Eukaryota</taxon>
        <taxon>Viridiplantae</taxon>
        <taxon>Streptophyta</taxon>
        <taxon>Embryophyta</taxon>
        <taxon>Tracheophyta</taxon>
        <taxon>Spermatophyta</taxon>
        <taxon>Magnoliopsida</taxon>
        <taxon>Liliopsida</taxon>
        <taxon>Araceae</taxon>
        <taxon>Pothoideae</taxon>
        <taxon>Potheae</taxon>
        <taxon>Anthurium</taxon>
    </lineage>
</organism>
<feature type="chain" id="PRO_5008900980" description="Aspergillus nuclease S1" evidence="10">
    <location>
        <begin position="22"/>
        <end position="340"/>
    </location>
</feature>
<dbReference type="SUPFAM" id="SSF48537">
    <property type="entry name" value="Phospholipase C/P1 nuclease"/>
    <property type="match status" value="1"/>
</dbReference>
<dbReference type="Gene3D" id="1.10.575.10">
    <property type="entry name" value="P1 Nuclease"/>
    <property type="match status" value="1"/>
</dbReference>
<protein>
    <recommendedName>
        <fullName evidence="3">Aspergillus nuclease S1</fullName>
        <ecNumber evidence="3">3.1.30.1</ecNumber>
    </recommendedName>
</protein>
<dbReference type="CDD" id="cd11010">
    <property type="entry name" value="S1-P1_nuclease"/>
    <property type="match status" value="1"/>
</dbReference>
<dbReference type="EMBL" id="GDJX01002191">
    <property type="protein sequence ID" value="JAT65745.1"/>
    <property type="molecule type" value="Transcribed_RNA"/>
</dbReference>
<evidence type="ECO:0000256" key="10">
    <source>
        <dbReference type="SAM" id="SignalP"/>
    </source>
</evidence>
<dbReference type="GO" id="GO:0003676">
    <property type="term" value="F:nucleic acid binding"/>
    <property type="evidence" value="ECO:0007669"/>
    <property type="project" value="InterPro"/>
</dbReference>
<dbReference type="GO" id="GO:0006308">
    <property type="term" value="P:DNA catabolic process"/>
    <property type="evidence" value="ECO:0007669"/>
    <property type="project" value="InterPro"/>
</dbReference>
<evidence type="ECO:0000256" key="2">
    <source>
        <dbReference type="ARBA" id="ARBA00009547"/>
    </source>
</evidence>
<feature type="signal peptide" evidence="10">
    <location>
        <begin position="1"/>
        <end position="21"/>
    </location>
</feature>
<keyword evidence="7" id="KW-0378">Hydrolase</keyword>
<dbReference type="GO" id="GO:0046872">
    <property type="term" value="F:metal ion binding"/>
    <property type="evidence" value="ECO:0007669"/>
    <property type="project" value="UniProtKB-KW"/>
</dbReference>